<dbReference type="Pfam" id="PF01920">
    <property type="entry name" value="Prefoldin_2"/>
    <property type="match status" value="1"/>
</dbReference>
<comment type="caution">
    <text evidence="7">The sequence shown here is derived from an EMBL/GenBank/DDBJ whole genome shotgun (WGS) entry which is preliminary data.</text>
</comment>
<evidence type="ECO:0000313" key="7">
    <source>
        <dbReference type="EMBL" id="TRY72695.1"/>
    </source>
</evidence>
<dbReference type="InterPro" id="IPR009053">
    <property type="entry name" value="Prefoldin"/>
</dbReference>
<dbReference type="GO" id="GO:0006457">
    <property type="term" value="P:protein folding"/>
    <property type="evidence" value="ECO:0007669"/>
    <property type="project" value="InterPro"/>
</dbReference>
<dbReference type="Proteomes" id="UP000318571">
    <property type="component" value="Chromosome 7"/>
</dbReference>
<protein>
    <recommendedName>
        <fullName evidence="4">Biogenesis of lysosome-related organelles complex 1 subunit 5</fullName>
    </recommendedName>
</protein>
<dbReference type="PANTHER" id="PTHR21431">
    <property type="entry name" value="PREFOLDIN SUBUNIT 6"/>
    <property type="match status" value="1"/>
</dbReference>
<keyword evidence="8" id="KW-1185">Reference proteome</keyword>
<gene>
    <name evidence="7" type="ORF">TCAL_03394</name>
</gene>
<evidence type="ECO:0000256" key="5">
    <source>
        <dbReference type="ARBA" id="ARBA00023186"/>
    </source>
</evidence>
<evidence type="ECO:0000256" key="1">
    <source>
        <dbReference type="ARBA" id="ARBA00008045"/>
    </source>
</evidence>
<evidence type="ECO:0000256" key="2">
    <source>
        <dbReference type="ARBA" id="ARBA00010754"/>
    </source>
</evidence>
<evidence type="ECO:0000256" key="3">
    <source>
        <dbReference type="ARBA" id="ARBA00011695"/>
    </source>
</evidence>
<dbReference type="GO" id="GO:0051082">
    <property type="term" value="F:unfolded protein binding"/>
    <property type="evidence" value="ECO:0007669"/>
    <property type="project" value="InterPro"/>
</dbReference>
<dbReference type="GO" id="GO:0031083">
    <property type="term" value="C:BLOC-1 complex"/>
    <property type="evidence" value="ECO:0007669"/>
    <property type="project" value="InterPro"/>
</dbReference>
<dbReference type="GO" id="GO:0051087">
    <property type="term" value="F:protein-folding chaperone binding"/>
    <property type="evidence" value="ECO:0007669"/>
    <property type="project" value="TreeGrafter"/>
</dbReference>
<organism evidence="7 8">
    <name type="scientific">Tigriopus californicus</name>
    <name type="common">Marine copepod</name>
    <dbReference type="NCBI Taxonomy" id="6832"/>
    <lineage>
        <taxon>Eukaryota</taxon>
        <taxon>Metazoa</taxon>
        <taxon>Ecdysozoa</taxon>
        <taxon>Arthropoda</taxon>
        <taxon>Crustacea</taxon>
        <taxon>Multicrustacea</taxon>
        <taxon>Hexanauplia</taxon>
        <taxon>Copepoda</taxon>
        <taxon>Harpacticoida</taxon>
        <taxon>Harpacticidae</taxon>
        <taxon>Tigriopus</taxon>
    </lineage>
</organism>
<dbReference type="GO" id="GO:0030133">
    <property type="term" value="C:transport vesicle"/>
    <property type="evidence" value="ECO:0007669"/>
    <property type="project" value="InterPro"/>
</dbReference>
<dbReference type="PANTHER" id="PTHR21431:SF0">
    <property type="entry name" value="PREFOLDIN SUBUNIT 6"/>
    <property type="match status" value="1"/>
</dbReference>
<evidence type="ECO:0000313" key="8">
    <source>
        <dbReference type="Proteomes" id="UP000318571"/>
    </source>
</evidence>
<dbReference type="SUPFAM" id="SSF46579">
    <property type="entry name" value="Prefoldin"/>
    <property type="match status" value="1"/>
</dbReference>
<comment type="similarity">
    <text evidence="2">Belongs to the BLOC1S5 family.</text>
</comment>
<dbReference type="Gene3D" id="1.10.287.370">
    <property type="match status" value="1"/>
</dbReference>
<accession>A0A553P4U1</accession>
<dbReference type="CDD" id="cd23161">
    <property type="entry name" value="Prefoldin_6"/>
    <property type="match status" value="1"/>
</dbReference>
<reference evidence="7 8" key="1">
    <citation type="journal article" date="2018" name="Nat. Ecol. Evol.">
        <title>Genomic signatures of mitonuclear coevolution across populations of Tigriopus californicus.</title>
        <authorList>
            <person name="Barreto F.S."/>
            <person name="Watson E.T."/>
            <person name="Lima T.G."/>
            <person name="Willett C.S."/>
            <person name="Edmands S."/>
            <person name="Li W."/>
            <person name="Burton R.S."/>
        </authorList>
    </citation>
    <scope>NUCLEOTIDE SEQUENCE [LARGE SCALE GENOMIC DNA]</scope>
    <source>
        <strain evidence="7 8">San Diego</strain>
    </source>
</reference>
<dbReference type="GO" id="GO:0016272">
    <property type="term" value="C:prefoldin complex"/>
    <property type="evidence" value="ECO:0007669"/>
    <property type="project" value="InterPro"/>
</dbReference>
<dbReference type="AlphaFoldDB" id="A0A553P4U1"/>
<dbReference type="GO" id="GO:0051131">
    <property type="term" value="P:chaperone-mediated protein complex assembly"/>
    <property type="evidence" value="ECO:0007669"/>
    <property type="project" value="TreeGrafter"/>
</dbReference>
<evidence type="ECO:0000256" key="4">
    <source>
        <dbReference type="ARBA" id="ARBA00019580"/>
    </source>
</evidence>
<dbReference type="InterPro" id="IPR017243">
    <property type="entry name" value="Bloc1s5"/>
</dbReference>
<dbReference type="EMBL" id="VCGU01000008">
    <property type="protein sequence ID" value="TRY72695.1"/>
    <property type="molecule type" value="Genomic_DNA"/>
</dbReference>
<comment type="subunit">
    <text evidence="3">Heterohexamer of two PFD-alpha type and four PFD-beta type subunits.</text>
</comment>
<evidence type="ECO:0000256" key="6">
    <source>
        <dbReference type="SAM" id="Coils"/>
    </source>
</evidence>
<comment type="similarity">
    <text evidence="1">Belongs to the prefoldin subunit beta family.</text>
</comment>
<dbReference type="STRING" id="6832.A0A553P4U1"/>
<dbReference type="Pfam" id="PF14942">
    <property type="entry name" value="Muted"/>
    <property type="match status" value="1"/>
</dbReference>
<sequence>MSKGSSSSNVMEIMQAKMQEEVEALQTLQKQSSQALTARQTLDSQLNENQLVKEEMDALEEGAHVFKLIGPALVRQAVPEAQGNGEVRHFVREFEDQRGDREVERVFRVLERVTELRDEHVDQVQVAAQAALPGLQAKLARTRTLYQHILDPNRTLEIAKASENSKHIRAREWQEFEQDLDLQRKRVTEAYQAQAIDLQRQYADLEDQFPA</sequence>
<keyword evidence="5" id="KW-0143">Chaperone</keyword>
<keyword evidence="6" id="KW-0175">Coiled coil</keyword>
<dbReference type="InterPro" id="IPR002777">
    <property type="entry name" value="PFD_beta-like"/>
</dbReference>
<feature type="coiled-coil region" evidence="6">
    <location>
        <begin position="11"/>
        <end position="62"/>
    </location>
</feature>
<name>A0A553P4U1_TIGCA</name>
<proteinExistence type="inferred from homology"/>